<keyword evidence="3" id="KW-1133">Transmembrane helix</keyword>
<sequence>MSESAGEKTLAPTDKRKRDAAKQGDVLRSRELATAAAMLAGAAWLKFAGPWLFGELLGTLATGLSFDRAAIADFAPGRLALAMGLAVMPPVILLGLAVGAASLASQLGFGEGRWLAGNLAPKTSRINPLSGLKRMFGTQGLVELGKSLAKAGLLLAICWFWGRSHLPDLLDLGRAPLAGQLATGWDALTGLIFALSFGLLVIAGIDFPIQFVRRFLRLRMSLQEVRDEHKDSEGSPEKKAAIRGRQRQLAMGSLQQAMRAAQFVITNPTHFSVALVYDPDRAAAPIVVAKGRGEKALAMRELARELDVPLLEYPALARSVYFTTRENQVIREELYAAVAGVLGFVMALKRGEPRPLPQVVVPLDLRFDPEGRPEAAAAI</sequence>
<proteinExistence type="inferred from homology"/>
<keyword evidence="3" id="KW-0472">Membrane</keyword>
<dbReference type="PANTHER" id="PTHR30531:SF12">
    <property type="entry name" value="FLAGELLAR BIOSYNTHETIC PROTEIN FLHB"/>
    <property type="match status" value="1"/>
</dbReference>
<feature type="transmembrane region" description="Helical" evidence="3">
    <location>
        <begin position="187"/>
        <end position="209"/>
    </location>
</feature>
<evidence type="ECO:0000313" key="5">
    <source>
        <dbReference type="Proteomes" id="UP001595604"/>
    </source>
</evidence>
<comment type="similarity">
    <text evidence="1">Belongs to the type III secretion exporter family.</text>
</comment>
<evidence type="ECO:0000313" key="4">
    <source>
        <dbReference type="EMBL" id="MFC3175345.1"/>
    </source>
</evidence>
<dbReference type="InterPro" id="IPR029025">
    <property type="entry name" value="T3SS_substrate_exporter_C"/>
</dbReference>
<dbReference type="Gene3D" id="6.10.250.2080">
    <property type="match status" value="1"/>
</dbReference>
<dbReference type="Pfam" id="PF01312">
    <property type="entry name" value="Bac_export_2"/>
    <property type="match status" value="1"/>
</dbReference>
<dbReference type="RefSeq" id="WP_379510724.1">
    <property type="nucleotide sequence ID" value="NZ_JBHRTQ010000013.1"/>
</dbReference>
<name>A0ABV7IUY7_9SPHN</name>
<evidence type="ECO:0000256" key="3">
    <source>
        <dbReference type="SAM" id="Phobius"/>
    </source>
</evidence>
<keyword evidence="4" id="KW-0969">Cilium</keyword>
<dbReference type="Proteomes" id="UP001595604">
    <property type="component" value="Unassembled WGS sequence"/>
</dbReference>
<dbReference type="InterPro" id="IPR006135">
    <property type="entry name" value="T3SS_substrate_exporter"/>
</dbReference>
<reference evidence="5" key="1">
    <citation type="journal article" date="2019" name="Int. J. Syst. Evol. Microbiol.">
        <title>The Global Catalogue of Microorganisms (GCM) 10K type strain sequencing project: providing services to taxonomists for standard genome sequencing and annotation.</title>
        <authorList>
            <consortium name="The Broad Institute Genomics Platform"/>
            <consortium name="The Broad Institute Genome Sequencing Center for Infectious Disease"/>
            <person name="Wu L."/>
            <person name="Ma J."/>
        </authorList>
    </citation>
    <scope>NUCLEOTIDE SEQUENCE [LARGE SCALE GENOMIC DNA]</scope>
    <source>
        <strain evidence="5">KCTC 42984</strain>
    </source>
</reference>
<evidence type="ECO:0000256" key="1">
    <source>
        <dbReference type="ARBA" id="ARBA00010690"/>
    </source>
</evidence>
<dbReference type="SUPFAM" id="SSF160544">
    <property type="entry name" value="EscU C-terminal domain-like"/>
    <property type="match status" value="1"/>
</dbReference>
<dbReference type="EMBL" id="JBHRTQ010000013">
    <property type="protein sequence ID" value="MFC3175345.1"/>
    <property type="molecule type" value="Genomic_DNA"/>
</dbReference>
<dbReference type="PRINTS" id="PR00950">
    <property type="entry name" value="TYPE3IMSPROT"/>
</dbReference>
<gene>
    <name evidence="4" type="ORF">ACFOD9_13880</name>
</gene>
<dbReference type="PANTHER" id="PTHR30531">
    <property type="entry name" value="FLAGELLAR BIOSYNTHETIC PROTEIN FLHB"/>
    <property type="match status" value="1"/>
</dbReference>
<accession>A0ABV7IUY7</accession>
<feature type="region of interest" description="Disordered" evidence="2">
    <location>
        <begin position="1"/>
        <end position="23"/>
    </location>
</feature>
<dbReference type="Gene3D" id="3.40.1690.10">
    <property type="entry name" value="secretion proteins EscU"/>
    <property type="match status" value="1"/>
</dbReference>
<feature type="transmembrane region" description="Helical" evidence="3">
    <location>
        <begin position="79"/>
        <end position="104"/>
    </location>
</feature>
<evidence type="ECO:0000256" key="2">
    <source>
        <dbReference type="SAM" id="MobiDB-lite"/>
    </source>
</evidence>
<keyword evidence="4" id="KW-0282">Flagellum</keyword>
<keyword evidence="3" id="KW-0812">Transmembrane</keyword>
<comment type="caution">
    <text evidence="4">The sequence shown here is derived from an EMBL/GenBank/DDBJ whole genome shotgun (WGS) entry which is preliminary data.</text>
</comment>
<keyword evidence="5" id="KW-1185">Reference proteome</keyword>
<feature type="compositionally biased region" description="Basic and acidic residues" evidence="2">
    <location>
        <begin position="13"/>
        <end position="23"/>
    </location>
</feature>
<keyword evidence="4" id="KW-0966">Cell projection</keyword>
<protein>
    <submittedName>
        <fullName evidence="4">Flagellar biosynthesis protein FlhB</fullName>
    </submittedName>
</protein>
<organism evidence="4 5">
    <name type="scientific">Novosphingobium bradum</name>
    <dbReference type="NCBI Taxonomy" id="1737444"/>
    <lineage>
        <taxon>Bacteria</taxon>
        <taxon>Pseudomonadati</taxon>
        <taxon>Pseudomonadota</taxon>
        <taxon>Alphaproteobacteria</taxon>
        <taxon>Sphingomonadales</taxon>
        <taxon>Sphingomonadaceae</taxon>
        <taxon>Novosphingobium</taxon>
    </lineage>
</organism>